<protein>
    <submittedName>
        <fullName evidence="1">Uncharacterized protein</fullName>
    </submittedName>
</protein>
<evidence type="ECO:0000313" key="2">
    <source>
        <dbReference type="Proteomes" id="UP001066276"/>
    </source>
</evidence>
<evidence type="ECO:0000313" key="1">
    <source>
        <dbReference type="EMBL" id="KAJ1218060.1"/>
    </source>
</evidence>
<comment type="caution">
    <text evidence="1">The sequence shown here is derived from an EMBL/GenBank/DDBJ whole genome shotgun (WGS) entry which is preliminary data.</text>
</comment>
<organism evidence="1 2">
    <name type="scientific">Pleurodeles waltl</name>
    <name type="common">Iberian ribbed newt</name>
    <dbReference type="NCBI Taxonomy" id="8319"/>
    <lineage>
        <taxon>Eukaryota</taxon>
        <taxon>Metazoa</taxon>
        <taxon>Chordata</taxon>
        <taxon>Craniata</taxon>
        <taxon>Vertebrata</taxon>
        <taxon>Euteleostomi</taxon>
        <taxon>Amphibia</taxon>
        <taxon>Batrachia</taxon>
        <taxon>Caudata</taxon>
        <taxon>Salamandroidea</taxon>
        <taxon>Salamandridae</taxon>
        <taxon>Pleurodelinae</taxon>
        <taxon>Pleurodeles</taxon>
    </lineage>
</organism>
<feature type="non-terminal residue" evidence="1">
    <location>
        <position position="1"/>
    </location>
</feature>
<dbReference type="Proteomes" id="UP001066276">
    <property type="component" value="Chromosome 1_1"/>
</dbReference>
<name>A0AAV7WVT7_PLEWA</name>
<gene>
    <name evidence="1" type="ORF">NDU88_005646</name>
</gene>
<reference evidence="1" key="1">
    <citation type="journal article" date="2022" name="bioRxiv">
        <title>Sequencing and chromosome-scale assembly of the giantPleurodeles waltlgenome.</title>
        <authorList>
            <person name="Brown T."/>
            <person name="Elewa A."/>
            <person name="Iarovenko S."/>
            <person name="Subramanian E."/>
            <person name="Araus A.J."/>
            <person name="Petzold A."/>
            <person name="Susuki M."/>
            <person name="Suzuki K.-i.T."/>
            <person name="Hayashi T."/>
            <person name="Toyoda A."/>
            <person name="Oliveira C."/>
            <person name="Osipova E."/>
            <person name="Leigh N.D."/>
            <person name="Simon A."/>
            <person name="Yun M.H."/>
        </authorList>
    </citation>
    <scope>NUCLEOTIDE SEQUENCE</scope>
    <source>
        <strain evidence="1">20211129_DDA</strain>
        <tissue evidence="1">Liver</tissue>
    </source>
</reference>
<proteinExistence type="predicted"/>
<feature type="non-terminal residue" evidence="1">
    <location>
        <position position="51"/>
    </location>
</feature>
<sequence length="51" mass="5622">CNIGSYPKATLQRLDHSLQPPITVTMDPNVFFSISMFSMSHTVLPDLVLGT</sequence>
<accession>A0AAV7WVT7</accession>
<keyword evidence="2" id="KW-1185">Reference proteome</keyword>
<dbReference type="AlphaFoldDB" id="A0AAV7WVT7"/>
<dbReference type="EMBL" id="JANPWB010000001">
    <property type="protein sequence ID" value="KAJ1218060.1"/>
    <property type="molecule type" value="Genomic_DNA"/>
</dbReference>